<dbReference type="InterPro" id="IPR035944">
    <property type="entry name" value="YfbM-like_sf"/>
</dbReference>
<dbReference type="InterPro" id="IPR015068">
    <property type="entry name" value="DUF1877"/>
</dbReference>
<keyword evidence="2" id="KW-1185">Reference proteome</keyword>
<name>C0W022_9ACTO</name>
<reference evidence="1 2" key="1">
    <citation type="submission" date="2009-01" db="EMBL/GenBank/DDBJ databases">
        <authorList>
            <person name="Qin X."/>
            <person name="Bachman B."/>
            <person name="Battles P."/>
            <person name="Bell A."/>
            <person name="Bess C."/>
            <person name="Bickham C."/>
            <person name="Chaboub L."/>
            <person name="Chen D."/>
            <person name="Coyle M."/>
            <person name="Deiros D.R."/>
            <person name="Dinh H."/>
            <person name="Forbes L."/>
            <person name="Fowler G."/>
            <person name="Francisco L."/>
            <person name="Fu Q."/>
            <person name="Gubbala S."/>
            <person name="Hale W."/>
            <person name="Han Y."/>
            <person name="Hemphill L."/>
            <person name="Highlander S.K."/>
            <person name="Hirani K."/>
            <person name="Hogues M."/>
            <person name="Jackson L."/>
            <person name="Jakkamsetti A."/>
            <person name="Javaid M."/>
            <person name="Jiang H."/>
            <person name="Korchina V."/>
            <person name="Kovar C."/>
            <person name="Lara F."/>
            <person name="Lee S."/>
            <person name="Mata R."/>
            <person name="Mathew T."/>
            <person name="Moen C."/>
            <person name="Morales K."/>
            <person name="Munidasa M."/>
            <person name="Nazareth L."/>
            <person name="Ngo R."/>
            <person name="Nguyen L."/>
            <person name="Okwuonu G."/>
            <person name="Ongeri F."/>
            <person name="Patil S."/>
            <person name="Petrosino J."/>
            <person name="Pham C."/>
            <person name="Pham P."/>
            <person name="Pu L.-L."/>
            <person name="Puazo M."/>
            <person name="Raj R."/>
            <person name="Reid J."/>
            <person name="Rouhana J."/>
            <person name="Saada N."/>
            <person name="Shang Y."/>
            <person name="Simmons D."/>
            <person name="Thornton R."/>
            <person name="Warren J."/>
            <person name="Weissenberger G."/>
            <person name="Zhang J."/>
            <person name="Zhang L."/>
            <person name="Zhou C."/>
            <person name="Zhu D."/>
            <person name="Muzny D."/>
            <person name="Worley K."/>
            <person name="Gibbs R."/>
        </authorList>
    </citation>
    <scope>NUCLEOTIDE SEQUENCE [LARGE SCALE GENOMIC DNA]</scope>
    <source>
        <strain evidence="1 2">DSM 15436</strain>
    </source>
</reference>
<protein>
    <recommendedName>
        <fullName evidence="3">DUF1877 domain-containing protein</fullName>
    </recommendedName>
</protein>
<dbReference type="eggNOG" id="ENOG502ZMYT">
    <property type="taxonomic scope" value="Bacteria"/>
</dbReference>
<sequence>MGMIANYAAVTEADYTALKLTGNDNFVDDCEELFEEAQDLLDLDKNWDILHFLLTGSDCSEPDAGNPLSEAITGQITLDEDDYTAVINPERVANIAKALSDFDMDKALATFTLEQGAEAELYPNIWDGDEDLEELKEILAEDFERLVEFYNQSADAGLYVMVSIW</sequence>
<dbReference type="HOGENOM" id="CLU_110577_2_0_11"/>
<evidence type="ECO:0000313" key="2">
    <source>
        <dbReference type="Proteomes" id="UP000010301"/>
    </source>
</evidence>
<dbReference type="EMBL" id="ACFG01000030">
    <property type="protein sequence ID" value="EEH63881.1"/>
    <property type="molecule type" value="Genomic_DNA"/>
</dbReference>
<dbReference type="Pfam" id="PF08974">
    <property type="entry name" value="DUF1877"/>
    <property type="match status" value="1"/>
</dbReference>
<organism evidence="1 2">
    <name type="scientific">Gleimia coleocanis DSM 15436</name>
    <dbReference type="NCBI Taxonomy" id="525245"/>
    <lineage>
        <taxon>Bacteria</taxon>
        <taxon>Bacillati</taxon>
        <taxon>Actinomycetota</taxon>
        <taxon>Actinomycetes</taxon>
        <taxon>Actinomycetales</taxon>
        <taxon>Actinomycetaceae</taxon>
        <taxon>Gleimia</taxon>
    </lineage>
</organism>
<dbReference type="SUPFAM" id="SSF111069">
    <property type="entry name" value="Hypothetical protein yfbM"/>
    <property type="match status" value="1"/>
</dbReference>
<dbReference type="AlphaFoldDB" id="C0W022"/>
<dbReference type="Proteomes" id="UP000010301">
    <property type="component" value="Unassembled WGS sequence"/>
</dbReference>
<accession>C0W022</accession>
<proteinExistence type="predicted"/>
<evidence type="ECO:0000313" key="1">
    <source>
        <dbReference type="EMBL" id="EEH63881.1"/>
    </source>
</evidence>
<dbReference type="STRING" id="525245.HMPREF0044_0900"/>
<dbReference type="Gene3D" id="3.40.1760.10">
    <property type="entry name" value="YfbM-like super family"/>
    <property type="match status" value="1"/>
</dbReference>
<comment type="caution">
    <text evidence="1">The sequence shown here is derived from an EMBL/GenBank/DDBJ whole genome shotgun (WGS) entry which is preliminary data.</text>
</comment>
<evidence type="ECO:0008006" key="3">
    <source>
        <dbReference type="Google" id="ProtNLM"/>
    </source>
</evidence>
<gene>
    <name evidence="1" type="ORF">HMPREF0044_0900</name>
</gene>